<dbReference type="NCBIfam" id="NF007825">
    <property type="entry name" value="PRK10534.1"/>
    <property type="match status" value="1"/>
</dbReference>
<dbReference type="FunFam" id="3.40.640.10:FF:000030">
    <property type="entry name" value="Low-specificity L-threonine aldolase"/>
    <property type="match status" value="1"/>
</dbReference>
<dbReference type="GO" id="GO:0005829">
    <property type="term" value="C:cytosol"/>
    <property type="evidence" value="ECO:0007669"/>
    <property type="project" value="TreeGrafter"/>
</dbReference>
<dbReference type="GO" id="GO:0008732">
    <property type="term" value="F:L-allo-threonine aldolase activity"/>
    <property type="evidence" value="ECO:0007669"/>
    <property type="project" value="TreeGrafter"/>
</dbReference>
<dbReference type="EMBL" id="GDIP01242157">
    <property type="protein sequence ID" value="JAI81244.1"/>
    <property type="molecule type" value="Transcribed_RNA"/>
</dbReference>
<reference evidence="5" key="1">
    <citation type="submission" date="2015-10" db="EMBL/GenBank/DDBJ databases">
        <title>Daphnia magna gene sets from two clonal populations assembled and annotated with EvidentialGene.</title>
        <authorList>
            <person name="Gilbert D."/>
            <person name="Podicheti R."/>
            <person name="Orsini L."/>
            <person name="Colbourne J."/>
            <person name="Pfrender M."/>
        </authorList>
    </citation>
    <scope>NUCLEOTIDE SEQUENCE</scope>
</reference>
<accession>A0A0P5ZUW2</accession>
<dbReference type="Pfam" id="PF01212">
    <property type="entry name" value="Beta_elim_lyase"/>
    <property type="match status" value="1"/>
</dbReference>
<dbReference type="Gene3D" id="3.40.640.10">
    <property type="entry name" value="Type I PLP-dependent aspartate aminotransferase-like (Major domain)"/>
    <property type="match status" value="1"/>
</dbReference>
<evidence type="ECO:0000313" key="5">
    <source>
        <dbReference type="EMBL" id="JAI81244.1"/>
    </source>
</evidence>
<keyword evidence="3" id="KW-0663">Pyridoxal phosphate</keyword>
<comment type="cofactor">
    <cofactor evidence="1">
        <name>pyridoxal 5'-phosphate</name>
        <dbReference type="ChEBI" id="CHEBI:597326"/>
    </cofactor>
</comment>
<evidence type="ECO:0000256" key="2">
    <source>
        <dbReference type="ARBA" id="ARBA00006966"/>
    </source>
</evidence>
<dbReference type="InterPro" id="IPR001597">
    <property type="entry name" value="ArAA_b-elim_lyase/Thr_aldolase"/>
</dbReference>
<dbReference type="OrthoDB" id="10261951at2759"/>
<evidence type="ECO:0000256" key="4">
    <source>
        <dbReference type="ARBA" id="ARBA00023239"/>
    </source>
</evidence>
<dbReference type="AlphaFoldDB" id="A0A0P5ZUW2"/>
<dbReference type="SUPFAM" id="SSF53383">
    <property type="entry name" value="PLP-dependent transferases"/>
    <property type="match status" value="1"/>
</dbReference>
<name>A0A0P5ZUW2_9CRUS</name>
<dbReference type="InterPro" id="IPR015422">
    <property type="entry name" value="PyrdxlP-dep_Trfase_small"/>
</dbReference>
<keyword evidence="4" id="KW-0456">Lyase</keyword>
<dbReference type="PANTHER" id="PTHR48097">
    <property type="entry name" value="L-THREONINE ALDOLASE-RELATED"/>
    <property type="match status" value="1"/>
</dbReference>
<dbReference type="Gene3D" id="3.90.1150.10">
    <property type="entry name" value="Aspartate Aminotransferase, domain 1"/>
    <property type="match status" value="1"/>
</dbReference>
<dbReference type="InterPro" id="IPR023603">
    <property type="entry name" value="Low_specificity_L-TA-like"/>
</dbReference>
<dbReference type="InterPro" id="IPR015421">
    <property type="entry name" value="PyrdxlP-dep_Trfase_major"/>
</dbReference>
<dbReference type="CDD" id="cd06502">
    <property type="entry name" value="TA_like"/>
    <property type="match status" value="1"/>
</dbReference>
<dbReference type="GO" id="GO:0006567">
    <property type="term" value="P:L-threonine catabolic process"/>
    <property type="evidence" value="ECO:0007669"/>
    <property type="project" value="TreeGrafter"/>
</dbReference>
<protein>
    <submittedName>
        <fullName evidence="5">Low-specificity L-threonine aldolase</fullName>
    </submittedName>
</protein>
<comment type="similarity">
    <text evidence="2">Belongs to the threonine aldolase family.</text>
</comment>
<dbReference type="GO" id="GO:0006545">
    <property type="term" value="P:glycine biosynthetic process"/>
    <property type="evidence" value="ECO:0007669"/>
    <property type="project" value="TreeGrafter"/>
</dbReference>
<dbReference type="PIRSF" id="PIRSF017617">
    <property type="entry name" value="Thr_aldolase"/>
    <property type="match status" value="1"/>
</dbReference>
<organism evidence="5">
    <name type="scientific">Daphnia magna</name>
    <dbReference type="NCBI Taxonomy" id="35525"/>
    <lineage>
        <taxon>Eukaryota</taxon>
        <taxon>Metazoa</taxon>
        <taxon>Ecdysozoa</taxon>
        <taxon>Arthropoda</taxon>
        <taxon>Crustacea</taxon>
        <taxon>Branchiopoda</taxon>
        <taxon>Diplostraca</taxon>
        <taxon>Cladocera</taxon>
        <taxon>Anomopoda</taxon>
        <taxon>Daphniidae</taxon>
        <taxon>Daphnia</taxon>
    </lineage>
</organism>
<proteinExistence type="inferred from homology"/>
<dbReference type="PANTHER" id="PTHR48097:SF9">
    <property type="entry name" value="L-THREONINE ALDOLASE"/>
    <property type="match status" value="1"/>
</dbReference>
<reference evidence="5" key="2">
    <citation type="submission" date="2015-10" db="EMBL/GenBank/DDBJ databases">
        <authorList>
            <person name="Gilbert D.G."/>
        </authorList>
    </citation>
    <scope>NUCLEOTIDE SEQUENCE</scope>
</reference>
<sequence length="421" mass="45468">MSIPTKCLLFCRSSLRVKVKTQSTFTTKATAKMSAVITGYGNSKLISGNGVPLGATVIDFRSDTVTKPDKEMRAAMMHADVGDDVYGEDPTVNELQSLVAKLLGKEASLFVPSGTMSNLIALLTHCKLRGSEAIVGDESHILHYEQTGAAQFGGINLRPVKTFPDGSLDLDEVKRKIRNSKDAHQSHSVLLCVENTHNRCGGRIVPHDWTLKAGRLARENGMKFHLDGARIFNAAVASGVPASQLVEPFDSISICLSKGLGAPVGSLLVGSKAFIDEAHRCRKALGGGMRQAGILAAAGILSLQNGPTRLVQDHIFTKQLAVTAQEVGKGIVEVDLESVETNMVMLKVNTETGATTNSLVTRLATTTDKEKQTIGRDIRLLAYPMTELNVRIVVHCNHTSEDIKLAQEKFRFVLGELRDKV</sequence>
<dbReference type="NCBIfam" id="NF041359">
    <property type="entry name" value="GntG_guanitoxin"/>
    <property type="match status" value="1"/>
</dbReference>
<evidence type="ECO:0000256" key="3">
    <source>
        <dbReference type="ARBA" id="ARBA00022898"/>
    </source>
</evidence>
<dbReference type="InterPro" id="IPR015424">
    <property type="entry name" value="PyrdxlP-dep_Trfase"/>
</dbReference>
<evidence type="ECO:0000256" key="1">
    <source>
        <dbReference type="ARBA" id="ARBA00001933"/>
    </source>
</evidence>